<dbReference type="SUPFAM" id="SSF56281">
    <property type="entry name" value="Metallo-hydrolase/oxidoreductase"/>
    <property type="match status" value="1"/>
</dbReference>
<organism evidence="2 3">
    <name type="scientific">Natronococcus pandeyae</name>
    <dbReference type="NCBI Taxonomy" id="2055836"/>
    <lineage>
        <taxon>Archaea</taxon>
        <taxon>Methanobacteriati</taxon>
        <taxon>Methanobacteriota</taxon>
        <taxon>Stenosarchaea group</taxon>
        <taxon>Halobacteria</taxon>
        <taxon>Halobacteriales</taxon>
        <taxon>Natrialbaceae</taxon>
        <taxon>Natronococcus</taxon>
    </lineage>
</organism>
<keyword evidence="3" id="KW-1185">Reference proteome</keyword>
<dbReference type="PANTHER" id="PTHR42951">
    <property type="entry name" value="METALLO-BETA-LACTAMASE DOMAIN-CONTAINING"/>
    <property type="match status" value="1"/>
</dbReference>
<proteinExistence type="predicted"/>
<dbReference type="InterPro" id="IPR036866">
    <property type="entry name" value="RibonucZ/Hydroxyglut_hydro"/>
</dbReference>
<dbReference type="PANTHER" id="PTHR42951:SF4">
    <property type="entry name" value="ACYL-COENZYME A THIOESTERASE MBLAC2"/>
    <property type="match status" value="1"/>
</dbReference>
<dbReference type="InterPro" id="IPR050855">
    <property type="entry name" value="NDM-1-like"/>
</dbReference>
<dbReference type="InterPro" id="IPR001279">
    <property type="entry name" value="Metallo-B-lactamas"/>
</dbReference>
<dbReference type="OrthoDB" id="205181at2157"/>
<accession>A0A8J8PWK3</accession>
<dbReference type="RefSeq" id="WP_148860481.1">
    <property type="nucleotide sequence ID" value="NZ_PHNJ01000021.1"/>
</dbReference>
<feature type="domain" description="Metallo-beta-lactamase" evidence="1">
    <location>
        <begin position="22"/>
        <end position="211"/>
    </location>
</feature>
<dbReference type="Proteomes" id="UP000766904">
    <property type="component" value="Unassembled WGS sequence"/>
</dbReference>
<dbReference type="CDD" id="cd06262">
    <property type="entry name" value="metallo-hydrolase-like_MBL-fold"/>
    <property type="match status" value="1"/>
</dbReference>
<dbReference type="AlphaFoldDB" id="A0A8J8PWK3"/>
<sequence length="240" mass="25485">MRLTPSLALVGSGEARLSDAYDCNVYLVDAPDGPVLVDTGSGRDTERILQNARDAIGEPVAAVLTHAHADHSQGGPDLQDRSIPVVAPSPSRELLALGSDDELGITAAKRDDVYPAEYEFTNYRPDRTVEPGTNVSVAGRMFEVVRFRGHASDHVCYVTQIDGKRACFVGDAVYPDGSISLLNVPGSSLADYRSDVSNLEGHDVDALLPGHGLPRLEDGQECIEQAAAALGGMFTPPSKT</sequence>
<dbReference type="EMBL" id="PHNJ01000021">
    <property type="protein sequence ID" value="TYL36176.1"/>
    <property type="molecule type" value="Genomic_DNA"/>
</dbReference>
<evidence type="ECO:0000259" key="1">
    <source>
        <dbReference type="SMART" id="SM00849"/>
    </source>
</evidence>
<reference evidence="2" key="1">
    <citation type="submission" date="2017-11" db="EMBL/GenBank/DDBJ databases">
        <authorList>
            <person name="Kajale S.C."/>
            <person name="Sharma A."/>
        </authorList>
    </citation>
    <scope>NUCLEOTIDE SEQUENCE</scope>
    <source>
        <strain evidence="2">LS1_42</strain>
    </source>
</reference>
<evidence type="ECO:0000313" key="2">
    <source>
        <dbReference type="EMBL" id="TYL36176.1"/>
    </source>
</evidence>
<dbReference type="SMART" id="SM00849">
    <property type="entry name" value="Lactamase_B"/>
    <property type="match status" value="1"/>
</dbReference>
<dbReference type="Gene3D" id="3.60.15.10">
    <property type="entry name" value="Ribonuclease Z/Hydroxyacylglutathione hydrolase-like"/>
    <property type="match status" value="1"/>
</dbReference>
<protein>
    <recommendedName>
        <fullName evidence="1">Metallo-beta-lactamase domain-containing protein</fullName>
    </recommendedName>
</protein>
<evidence type="ECO:0000313" key="3">
    <source>
        <dbReference type="Proteomes" id="UP000766904"/>
    </source>
</evidence>
<name>A0A8J8PWK3_9EURY</name>
<dbReference type="Pfam" id="PF00753">
    <property type="entry name" value="Lactamase_B"/>
    <property type="match status" value="1"/>
</dbReference>
<gene>
    <name evidence="2" type="ORF">CV102_23835</name>
</gene>
<comment type="caution">
    <text evidence="2">The sequence shown here is derived from an EMBL/GenBank/DDBJ whole genome shotgun (WGS) entry which is preliminary data.</text>
</comment>